<feature type="region of interest" description="Disordered" evidence="1">
    <location>
        <begin position="80"/>
        <end position="106"/>
    </location>
</feature>
<dbReference type="SUPFAM" id="SSF141571">
    <property type="entry name" value="Pentapeptide repeat-like"/>
    <property type="match status" value="1"/>
</dbReference>
<comment type="caution">
    <text evidence="2">The sequence shown here is derived from an EMBL/GenBank/DDBJ whole genome shotgun (WGS) entry which is preliminary data.</text>
</comment>
<evidence type="ECO:0000313" key="2">
    <source>
        <dbReference type="EMBL" id="GGK77591.1"/>
    </source>
</evidence>
<name>A0AA37F620_9ACTN</name>
<dbReference type="Proteomes" id="UP000627984">
    <property type="component" value="Unassembled WGS sequence"/>
</dbReference>
<evidence type="ECO:0000256" key="1">
    <source>
        <dbReference type="SAM" id="MobiDB-lite"/>
    </source>
</evidence>
<accession>A0AA37F620</accession>
<dbReference type="AlphaFoldDB" id="A0AA37F620"/>
<reference evidence="2" key="1">
    <citation type="journal article" date="2014" name="Int. J. Syst. Evol. Microbiol.">
        <title>Complete genome sequence of Corynebacterium casei LMG S-19264T (=DSM 44701T), isolated from a smear-ripened cheese.</title>
        <authorList>
            <consortium name="US DOE Joint Genome Institute (JGI-PGF)"/>
            <person name="Walter F."/>
            <person name="Albersmeier A."/>
            <person name="Kalinowski J."/>
            <person name="Ruckert C."/>
        </authorList>
    </citation>
    <scope>NUCLEOTIDE SEQUENCE</scope>
    <source>
        <strain evidence="2">JCM 3093</strain>
    </source>
</reference>
<gene>
    <name evidence="2" type="ORF">GCM10010126_41150</name>
</gene>
<reference evidence="2" key="2">
    <citation type="submission" date="2022-09" db="EMBL/GenBank/DDBJ databases">
        <authorList>
            <person name="Sun Q."/>
            <person name="Ohkuma M."/>
        </authorList>
    </citation>
    <scope>NUCLEOTIDE SEQUENCE</scope>
    <source>
        <strain evidence="2">JCM 3093</strain>
    </source>
</reference>
<evidence type="ECO:0000313" key="3">
    <source>
        <dbReference type="Proteomes" id="UP000627984"/>
    </source>
</evidence>
<dbReference type="EMBL" id="BMQD01000012">
    <property type="protein sequence ID" value="GGK77591.1"/>
    <property type="molecule type" value="Genomic_DNA"/>
</dbReference>
<protein>
    <recommendedName>
        <fullName evidence="4">Pentapeptide repeat-containing protein</fullName>
    </recommendedName>
</protein>
<organism evidence="2 3">
    <name type="scientific">Planomonospora parontospora</name>
    <dbReference type="NCBI Taxonomy" id="58119"/>
    <lineage>
        <taxon>Bacteria</taxon>
        <taxon>Bacillati</taxon>
        <taxon>Actinomycetota</taxon>
        <taxon>Actinomycetes</taxon>
        <taxon>Streptosporangiales</taxon>
        <taxon>Streptosporangiaceae</taxon>
        <taxon>Planomonospora</taxon>
    </lineage>
</organism>
<proteinExistence type="predicted"/>
<sequence>MHIDLTGATLIDLDFRHFHMVGVRFIGVTFTGGASFDGGDLHGGHVRRDGRLRDRCLRPGRSTAWQSRWENQYRSLFVSGDAGRGEGTTAGHVLPPRLRGHSDVHM</sequence>
<evidence type="ECO:0008006" key="4">
    <source>
        <dbReference type="Google" id="ProtNLM"/>
    </source>
</evidence>